<reference evidence="2" key="2">
    <citation type="submission" date="2015-08" db="UniProtKB">
        <authorList>
            <consortium name="WormBaseParasite"/>
        </authorList>
    </citation>
    <scope>IDENTIFICATION</scope>
</reference>
<organism evidence="1 2">
    <name type="scientific">Strongyloides venezuelensis</name>
    <name type="common">Threadworm</name>
    <dbReference type="NCBI Taxonomy" id="75913"/>
    <lineage>
        <taxon>Eukaryota</taxon>
        <taxon>Metazoa</taxon>
        <taxon>Ecdysozoa</taxon>
        <taxon>Nematoda</taxon>
        <taxon>Chromadorea</taxon>
        <taxon>Rhabditida</taxon>
        <taxon>Tylenchina</taxon>
        <taxon>Panagrolaimomorpha</taxon>
        <taxon>Strongyloidoidea</taxon>
        <taxon>Strongyloididae</taxon>
        <taxon>Strongyloides</taxon>
    </lineage>
</organism>
<sequence>MSLMNISVVDMFRLQPYEINKKAMRNSLVRFGKRGNLYQQYTESPNSSMDGIKKTSNDRTNNPDIVVYFLDTTN</sequence>
<reference evidence="1" key="1">
    <citation type="submission" date="2014-07" db="EMBL/GenBank/DDBJ databases">
        <authorList>
            <person name="Martin A.A"/>
            <person name="De Silva N."/>
        </authorList>
    </citation>
    <scope>NUCLEOTIDE SEQUENCE</scope>
</reference>
<proteinExistence type="predicted"/>
<dbReference type="AlphaFoldDB" id="A0A0K0F2B8"/>
<name>A0A0K0F2B8_STRVS</name>
<dbReference type="Proteomes" id="UP000035680">
    <property type="component" value="Unassembled WGS sequence"/>
</dbReference>
<evidence type="ECO:0000313" key="2">
    <source>
        <dbReference type="WBParaSite" id="SVE_0294600.1"/>
    </source>
</evidence>
<evidence type="ECO:0000313" key="1">
    <source>
        <dbReference type="Proteomes" id="UP000035680"/>
    </source>
</evidence>
<protein>
    <submittedName>
        <fullName evidence="2">Uncharacterized protein</fullName>
    </submittedName>
</protein>
<accession>A0A0K0F2B8</accession>
<dbReference type="WBParaSite" id="SVE_0294600.1">
    <property type="protein sequence ID" value="SVE_0294600.1"/>
    <property type="gene ID" value="SVE_0294600"/>
</dbReference>
<keyword evidence="1" id="KW-1185">Reference proteome</keyword>